<evidence type="ECO:0000259" key="3">
    <source>
        <dbReference type="Pfam" id="PF22725"/>
    </source>
</evidence>
<reference evidence="4" key="2">
    <citation type="submission" date="2020-09" db="EMBL/GenBank/DDBJ databases">
        <authorList>
            <person name="Sun Q."/>
            <person name="Zhou Y."/>
        </authorList>
    </citation>
    <scope>NUCLEOTIDE SEQUENCE</scope>
    <source>
        <strain evidence="4">CGMCC 1.12785</strain>
    </source>
</reference>
<dbReference type="InterPro" id="IPR036291">
    <property type="entry name" value="NAD(P)-bd_dom_sf"/>
</dbReference>
<dbReference type="PANTHER" id="PTHR43377:SF1">
    <property type="entry name" value="BILIVERDIN REDUCTASE A"/>
    <property type="match status" value="1"/>
</dbReference>
<dbReference type="AlphaFoldDB" id="A0A8J2TYW3"/>
<accession>A0A8J2TYW3</accession>
<reference evidence="4" key="1">
    <citation type="journal article" date="2014" name="Int. J. Syst. Evol. Microbiol.">
        <title>Complete genome sequence of Corynebacterium casei LMG S-19264T (=DSM 44701T), isolated from a smear-ripened cheese.</title>
        <authorList>
            <consortium name="US DOE Joint Genome Institute (JGI-PGF)"/>
            <person name="Walter F."/>
            <person name="Albersmeier A."/>
            <person name="Kalinowski J."/>
            <person name="Ruckert C."/>
        </authorList>
    </citation>
    <scope>NUCLEOTIDE SEQUENCE</scope>
    <source>
        <strain evidence="4">CGMCC 1.12785</strain>
    </source>
</reference>
<dbReference type="SUPFAM" id="SSF55347">
    <property type="entry name" value="Glyceraldehyde-3-phosphate dehydrogenase-like, C-terminal domain"/>
    <property type="match status" value="1"/>
</dbReference>
<dbReference type="Gene3D" id="3.40.50.720">
    <property type="entry name" value="NAD(P)-binding Rossmann-like Domain"/>
    <property type="match status" value="1"/>
</dbReference>
<dbReference type="Gene3D" id="3.30.360.10">
    <property type="entry name" value="Dihydrodipicolinate Reductase, domain 2"/>
    <property type="match status" value="1"/>
</dbReference>
<protein>
    <submittedName>
        <fullName evidence="4">Oxidoreductase</fullName>
    </submittedName>
</protein>
<dbReference type="GO" id="GO:0000166">
    <property type="term" value="F:nucleotide binding"/>
    <property type="evidence" value="ECO:0007669"/>
    <property type="project" value="InterPro"/>
</dbReference>
<keyword evidence="1" id="KW-0520">NAD</keyword>
<dbReference type="Proteomes" id="UP000616114">
    <property type="component" value="Unassembled WGS sequence"/>
</dbReference>
<dbReference type="Pfam" id="PF22725">
    <property type="entry name" value="GFO_IDH_MocA_C3"/>
    <property type="match status" value="1"/>
</dbReference>
<evidence type="ECO:0000256" key="1">
    <source>
        <dbReference type="ARBA" id="ARBA00023027"/>
    </source>
</evidence>
<gene>
    <name evidence="4" type="ORF">GCM10011333_21960</name>
</gene>
<dbReference type="InterPro" id="IPR055170">
    <property type="entry name" value="GFO_IDH_MocA-like_dom"/>
</dbReference>
<evidence type="ECO:0000313" key="4">
    <source>
        <dbReference type="EMBL" id="GGA18515.1"/>
    </source>
</evidence>
<dbReference type="EMBL" id="BMFY01000009">
    <property type="protein sequence ID" value="GGA18515.1"/>
    <property type="molecule type" value="Genomic_DNA"/>
</dbReference>
<evidence type="ECO:0000313" key="5">
    <source>
        <dbReference type="Proteomes" id="UP000616114"/>
    </source>
</evidence>
<dbReference type="SUPFAM" id="SSF51735">
    <property type="entry name" value="NAD(P)-binding Rossmann-fold domains"/>
    <property type="match status" value="1"/>
</dbReference>
<name>A0A8J2TYW3_9MICO</name>
<sequence length="336" mass="35925">MRIGIVGAGLRGSMFANAFGHYPGVEVVGAAEPNKKVAEAFSAQFGAPVHETAESLYDSERPDAVVIATPDFAHEAPAVAAAHRGIHLLIEKPLATTMEAARAIGEAARASGSMVVTAYENRWNPAFLEAKTALAAGQLGEVISQSAFLASTTRVPTDMLSWAGKTSPTWFFMSHTVDLAMMFSGKPVASVYARGFKRVLVEKGIDTYDSVQAILTFEDGTTAVLDSTWALPDNLPSPFPFRFEVRGTLGSITIDQTNQSVAVSGPDGYAWPRTYFPTADGRFHGFPAWMAHAFADNVLGRTEPEVTYEHALAVTEVQVAIERSLAEGAEVSLPLS</sequence>
<evidence type="ECO:0000259" key="2">
    <source>
        <dbReference type="Pfam" id="PF01408"/>
    </source>
</evidence>
<organism evidence="4 5">
    <name type="scientific">Sediminivirga luteola</name>
    <dbReference type="NCBI Taxonomy" id="1774748"/>
    <lineage>
        <taxon>Bacteria</taxon>
        <taxon>Bacillati</taxon>
        <taxon>Actinomycetota</taxon>
        <taxon>Actinomycetes</taxon>
        <taxon>Micrococcales</taxon>
        <taxon>Brevibacteriaceae</taxon>
        <taxon>Sediminivirga</taxon>
    </lineage>
</organism>
<feature type="domain" description="Gfo/Idh/MocA-like oxidoreductase N-terminal" evidence="2">
    <location>
        <begin position="1"/>
        <end position="117"/>
    </location>
</feature>
<dbReference type="InterPro" id="IPR000683">
    <property type="entry name" value="Gfo/Idh/MocA-like_OxRdtase_N"/>
</dbReference>
<keyword evidence="5" id="KW-1185">Reference proteome</keyword>
<feature type="domain" description="GFO/IDH/MocA-like oxidoreductase" evidence="3">
    <location>
        <begin position="127"/>
        <end position="252"/>
    </location>
</feature>
<dbReference type="Pfam" id="PF01408">
    <property type="entry name" value="GFO_IDH_MocA"/>
    <property type="match status" value="1"/>
</dbReference>
<dbReference type="PANTHER" id="PTHR43377">
    <property type="entry name" value="BILIVERDIN REDUCTASE A"/>
    <property type="match status" value="1"/>
</dbReference>
<dbReference type="InterPro" id="IPR051450">
    <property type="entry name" value="Gfo/Idh/MocA_Oxidoreductases"/>
</dbReference>
<proteinExistence type="predicted"/>
<dbReference type="RefSeq" id="WP_188550934.1">
    <property type="nucleotide sequence ID" value="NZ_BMFY01000009.1"/>
</dbReference>
<comment type="caution">
    <text evidence="4">The sequence shown here is derived from an EMBL/GenBank/DDBJ whole genome shotgun (WGS) entry which is preliminary data.</text>
</comment>